<dbReference type="GO" id="GO:0005886">
    <property type="term" value="C:plasma membrane"/>
    <property type="evidence" value="ECO:0007669"/>
    <property type="project" value="InterPro"/>
</dbReference>
<dbReference type="Proteomes" id="UP000752171">
    <property type="component" value="Unassembled WGS sequence"/>
</dbReference>
<reference evidence="2 3" key="1">
    <citation type="submission" date="2021-07" db="EMBL/GenBank/DDBJ databases">
        <authorList>
            <person name="Imarazene B."/>
            <person name="Zahm M."/>
            <person name="Klopp C."/>
            <person name="Cabau C."/>
            <person name="Beille S."/>
            <person name="Jouanno E."/>
            <person name="Castinel A."/>
            <person name="Lluch J."/>
            <person name="Gil L."/>
            <person name="Kuchtly C."/>
            <person name="Lopez Roques C."/>
            <person name="Donnadieu C."/>
            <person name="Parrinello H."/>
            <person name="Journot L."/>
            <person name="Du K."/>
            <person name="Schartl M."/>
            <person name="Retaux S."/>
            <person name="Guiguen Y."/>
        </authorList>
    </citation>
    <scope>NUCLEOTIDE SEQUENCE [LARGE SCALE GENOMIC DNA]</scope>
    <source>
        <strain evidence="2">Pach_M1</strain>
        <tissue evidence="2">Testis</tissue>
    </source>
</reference>
<evidence type="ECO:0000313" key="2">
    <source>
        <dbReference type="EMBL" id="KAG9268353.1"/>
    </source>
</evidence>
<dbReference type="InterPro" id="IPR038940">
    <property type="entry name" value="NCMAP"/>
</dbReference>
<comment type="caution">
    <text evidence="2">The sequence shown here is derived from an EMBL/GenBank/DDBJ whole genome shotgun (WGS) entry which is preliminary data.</text>
</comment>
<dbReference type="PANTHER" id="PTHR35974:SF1">
    <property type="entry name" value="NONCOMPACT MYELIN-ASSOCIATED PROTEIN"/>
    <property type="match status" value="1"/>
</dbReference>
<sequence>MQASTVHPVTNFTTTAQNTTTTTTKSPQQILIQSSGAIIAIIVIAIIIILAILLIILKTYNRRTHAARILTGSSNNQRKNTSAHSNMVMGNIRGNSGLGSFAQSTAPPENGFHLPRVDLGTVNHLGTADQRPIEQFSTTSGSTVVTIHDTPSVGNT</sequence>
<gene>
    <name evidence="2" type="ORF">AMEX_G17319</name>
</gene>
<dbReference type="KEGG" id="amex:107197207"/>
<name>A0A8T2L9M8_ASTMX</name>
<dbReference type="EMBL" id="JAICCE010000014">
    <property type="protein sequence ID" value="KAG9268353.1"/>
    <property type="molecule type" value="Genomic_DNA"/>
</dbReference>
<dbReference type="AlphaFoldDB" id="A0A8T2L9M8"/>
<evidence type="ECO:0000256" key="1">
    <source>
        <dbReference type="SAM" id="Phobius"/>
    </source>
</evidence>
<feature type="transmembrane region" description="Helical" evidence="1">
    <location>
        <begin position="37"/>
        <end position="57"/>
    </location>
</feature>
<dbReference type="GO" id="GO:0019911">
    <property type="term" value="F:structural constituent of myelin sheath"/>
    <property type="evidence" value="ECO:0007669"/>
    <property type="project" value="InterPro"/>
</dbReference>
<evidence type="ECO:0000313" key="3">
    <source>
        <dbReference type="Proteomes" id="UP000752171"/>
    </source>
</evidence>
<dbReference type="GO" id="GO:0033270">
    <property type="term" value="C:paranode region of axon"/>
    <property type="evidence" value="ECO:0007669"/>
    <property type="project" value="InterPro"/>
</dbReference>
<proteinExistence type="predicted"/>
<keyword evidence="1" id="KW-1133">Transmembrane helix</keyword>
<organism evidence="2 3">
    <name type="scientific">Astyanax mexicanus</name>
    <name type="common">Blind cave fish</name>
    <name type="synonym">Astyanax fasciatus mexicanus</name>
    <dbReference type="NCBI Taxonomy" id="7994"/>
    <lineage>
        <taxon>Eukaryota</taxon>
        <taxon>Metazoa</taxon>
        <taxon>Chordata</taxon>
        <taxon>Craniata</taxon>
        <taxon>Vertebrata</taxon>
        <taxon>Euteleostomi</taxon>
        <taxon>Actinopterygii</taxon>
        <taxon>Neopterygii</taxon>
        <taxon>Teleostei</taxon>
        <taxon>Ostariophysi</taxon>
        <taxon>Characiformes</taxon>
        <taxon>Characoidei</taxon>
        <taxon>Acestrorhamphidae</taxon>
        <taxon>Acestrorhamphinae</taxon>
        <taxon>Astyanax</taxon>
    </lineage>
</organism>
<dbReference type="GO" id="GO:0031641">
    <property type="term" value="P:regulation of myelination"/>
    <property type="evidence" value="ECO:0007669"/>
    <property type="project" value="InterPro"/>
</dbReference>
<keyword evidence="1" id="KW-0812">Transmembrane</keyword>
<keyword evidence="1" id="KW-0472">Membrane</keyword>
<accession>A0A8T2L9M8</accession>
<dbReference type="PANTHER" id="PTHR35974">
    <property type="entry name" value="NONCOMPACT MYELIN-ASSOCIATED PROTEIN"/>
    <property type="match status" value="1"/>
</dbReference>
<dbReference type="GO" id="GO:0043220">
    <property type="term" value="C:Schmidt-Lanterman incisure"/>
    <property type="evidence" value="ECO:0007669"/>
    <property type="project" value="InterPro"/>
</dbReference>
<protein>
    <submittedName>
        <fullName evidence="2">Noncompact myelin-associated protein</fullName>
    </submittedName>
</protein>